<evidence type="ECO:0000256" key="5">
    <source>
        <dbReference type="ARBA" id="ARBA00023239"/>
    </source>
</evidence>
<evidence type="ECO:0000256" key="1">
    <source>
        <dbReference type="ARBA" id="ARBA00004861"/>
    </source>
</evidence>
<comment type="similarity">
    <text evidence="2 7">Belongs to the OMP decarboxylase family. Type 2 subfamily.</text>
</comment>
<evidence type="ECO:0000256" key="7">
    <source>
        <dbReference type="HAMAP-Rule" id="MF_01215"/>
    </source>
</evidence>
<sequence length="278" mass="29759">MSERVFRECIERQWDAGKFLCIGLDPDEKKLPQSVKGDAPCVRMLNFNKEIIDATAATAGFYKPNSAFYEAYDADGWNLLKATIAYIRERAPAAPVILDAKRGDIGNTNMGYAASAFDALGADAITVHPYLGSEALAPFLARIEKGIFVLCRTSNPGSGEFQGLGLGGEPLYMHVARAVAQRWNTNGNCALVVGATYPDELRAVRAVADDIPILIPGVGAQGGDVEESVAAGADVRRRGVLLSVSRDILYASSGEDFADAARAKAVEYDGRIRAALLQ</sequence>
<dbReference type="UniPathway" id="UPA00070">
    <property type="reaction ID" value="UER00120"/>
</dbReference>
<comment type="caution">
    <text evidence="9">The sequence shown here is derived from an EMBL/GenBank/DDBJ whole genome shotgun (WGS) entry which is preliminary data.</text>
</comment>
<dbReference type="InterPro" id="IPR013785">
    <property type="entry name" value="Aldolase_TIM"/>
</dbReference>
<feature type="active site" description="Proton donor" evidence="7">
    <location>
        <position position="101"/>
    </location>
</feature>
<keyword evidence="3 7" id="KW-0210">Decarboxylase</keyword>
<dbReference type="EMBL" id="PFBM01000009">
    <property type="protein sequence ID" value="PIR82656.1"/>
    <property type="molecule type" value="Genomic_DNA"/>
</dbReference>
<accession>A0A2H0UAD1</accession>
<name>A0A2H0UAD1_9BACT</name>
<dbReference type="EC" id="4.1.1.23" evidence="7"/>
<evidence type="ECO:0000256" key="6">
    <source>
        <dbReference type="ARBA" id="ARBA00049157"/>
    </source>
</evidence>
<proteinExistence type="inferred from homology"/>
<dbReference type="GO" id="GO:0004590">
    <property type="term" value="F:orotidine-5'-phosphate decarboxylase activity"/>
    <property type="evidence" value="ECO:0007669"/>
    <property type="project" value="UniProtKB-UniRule"/>
</dbReference>
<dbReference type="SMART" id="SM00934">
    <property type="entry name" value="OMPdecase"/>
    <property type="match status" value="1"/>
</dbReference>
<dbReference type="Gene3D" id="3.20.20.70">
    <property type="entry name" value="Aldolase class I"/>
    <property type="match status" value="1"/>
</dbReference>
<feature type="domain" description="Orotidine 5'-phosphate decarboxylase" evidence="8">
    <location>
        <begin position="19"/>
        <end position="261"/>
    </location>
</feature>
<dbReference type="PANTHER" id="PTHR43375:SF1">
    <property type="entry name" value="OROTIDINE 5'-PHOSPHATE DECARBOXYLASE"/>
    <property type="match status" value="1"/>
</dbReference>
<evidence type="ECO:0000259" key="8">
    <source>
        <dbReference type="SMART" id="SM00934"/>
    </source>
</evidence>
<dbReference type="CDD" id="cd04725">
    <property type="entry name" value="OMP_decarboxylase_like"/>
    <property type="match status" value="1"/>
</dbReference>
<evidence type="ECO:0000313" key="10">
    <source>
        <dbReference type="Proteomes" id="UP000231379"/>
    </source>
</evidence>
<gene>
    <name evidence="7 9" type="primary">pyrF</name>
    <name evidence="9" type="ORF">COU20_01275</name>
</gene>
<dbReference type="NCBIfam" id="TIGR02127">
    <property type="entry name" value="pyrF_sub2"/>
    <property type="match status" value="1"/>
</dbReference>
<dbReference type="GO" id="GO:0044205">
    <property type="term" value="P:'de novo' UMP biosynthetic process"/>
    <property type="evidence" value="ECO:0007669"/>
    <property type="project" value="UniProtKB-UniRule"/>
</dbReference>
<keyword evidence="5 7" id="KW-0456">Lyase</keyword>
<dbReference type="SUPFAM" id="SSF51366">
    <property type="entry name" value="Ribulose-phoshate binding barrel"/>
    <property type="match status" value="1"/>
</dbReference>
<evidence type="ECO:0000256" key="3">
    <source>
        <dbReference type="ARBA" id="ARBA00022793"/>
    </source>
</evidence>
<dbReference type="HAMAP" id="MF_01215">
    <property type="entry name" value="OMPdecase_type2"/>
    <property type="match status" value="1"/>
</dbReference>
<dbReference type="InterPro" id="IPR011060">
    <property type="entry name" value="RibuloseP-bd_barrel"/>
</dbReference>
<organism evidence="9 10">
    <name type="scientific">Candidatus Kaiserbacteria bacterium CG10_big_fil_rev_8_21_14_0_10_59_10</name>
    <dbReference type="NCBI Taxonomy" id="1974612"/>
    <lineage>
        <taxon>Bacteria</taxon>
        <taxon>Candidatus Kaiseribacteriota</taxon>
    </lineage>
</organism>
<protein>
    <recommendedName>
        <fullName evidence="7">Orotidine 5'-phosphate decarboxylase</fullName>
        <ecNumber evidence="7">4.1.1.23</ecNumber>
    </recommendedName>
    <alternativeName>
        <fullName evidence="7">OMP decarboxylase</fullName>
        <shortName evidence="7">OMPDCase</shortName>
        <shortName evidence="7">OMPdecase</shortName>
    </alternativeName>
</protein>
<dbReference type="InterPro" id="IPR011995">
    <property type="entry name" value="OMPdecase_type-2"/>
</dbReference>
<comment type="pathway">
    <text evidence="1 7">Pyrimidine metabolism; UMP biosynthesis via de novo pathway; UMP from orotate: step 2/2.</text>
</comment>
<dbReference type="InterPro" id="IPR001754">
    <property type="entry name" value="OMPdeCOase_dom"/>
</dbReference>
<evidence type="ECO:0000256" key="2">
    <source>
        <dbReference type="ARBA" id="ARBA00008847"/>
    </source>
</evidence>
<comment type="catalytic activity">
    <reaction evidence="6 7">
        <text>orotidine 5'-phosphate + H(+) = UMP + CO2</text>
        <dbReference type="Rhea" id="RHEA:11596"/>
        <dbReference type="ChEBI" id="CHEBI:15378"/>
        <dbReference type="ChEBI" id="CHEBI:16526"/>
        <dbReference type="ChEBI" id="CHEBI:57538"/>
        <dbReference type="ChEBI" id="CHEBI:57865"/>
        <dbReference type="EC" id="4.1.1.23"/>
    </reaction>
</comment>
<evidence type="ECO:0000313" key="9">
    <source>
        <dbReference type="EMBL" id="PIR82656.1"/>
    </source>
</evidence>
<reference evidence="10" key="1">
    <citation type="submission" date="2017-09" db="EMBL/GenBank/DDBJ databases">
        <title>Depth-based differentiation of microbial function through sediment-hosted aquifers and enrichment of novel symbionts in the deep terrestrial subsurface.</title>
        <authorList>
            <person name="Probst A.J."/>
            <person name="Ladd B."/>
            <person name="Jarett J.K."/>
            <person name="Geller-Mcgrath D.E."/>
            <person name="Sieber C.M.K."/>
            <person name="Emerson J.B."/>
            <person name="Anantharaman K."/>
            <person name="Thomas B.C."/>
            <person name="Malmstrom R."/>
            <person name="Stieglmeier M."/>
            <person name="Klingl A."/>
            <person name="Woyke T."/>
            <person name="Ryan C.M."/>
            <person name="Banfield J.F."/>
        </authorList>
    </citation>
    <scope>NUCLEOTIDE SEQUENCE [LARGE SCALE GENOMIC DNA]</scope>
</reference>
<keyword evidence="4 7" id="KW-0665">Pyrimidine biosynthesis</keyword>
<dbReference type="Pfam" id="PF00215">
    <property type="entry name" value="OMPdecase"/>
    <property type="match status" value="1"/>
</dbReference>
<dbReference type="Proteomes" id="UP000231379">
    <property type="component" value="Unassembled WGS sequence"/>
</dbReference>
<dbReference type="AlphaFoldDB" id="A0A2H0UAD1"/>
<dbReference type="GO" id="GO:0006207">
    <property type="term" value="P:'de novo' pyrimidine nucleobase biosynthetic process"/>
    <property type="evidence" value="ECO:0007669"/>
    <property type="project" value="InterPro"/>
</dbReference>
<evidence type="ECO:0000256" key="4">
    <source>
        <dbReference type="ARBA" id="ARBA00022975"/>
    </source>
</evidence>
<dbReference type="PANTHER" id="PTHR43375">
    <property type="entry name" value="OROTIDINE 5'-PHOSPHATE DECARBOXYLASE"/>
    <property type="match status" value="1"/>
</dbReference>